<keyword evidence="2" id="KW-1133">Transmembrane helix</keyword>
<name>A0ABW1EHW7_9BACT</name>
<protein>
    <submittedName>
        <fullName evidence="3">Uncharacterized protein</fullName>
    </submittedName>
</protein>
<evidence type="ECO:0000256" key="1">
    <source>
        <dbReference type="SAM" id="MobiDB-lite"/>
    </source>
</evidence>
<organism evidence="3 4">
    <name type="scientific">Acidicapsa dinghuensis</name>
    <dbReference type="NCBI Taxonomy" id="2218256"/>
    <lineage>
        <taxon>Bacteria</taxon>
        <taxon>Pseudomonadati</taxon>
        <taxon>Acidobacteriota</taxon>
        <taxon>Terriglobia</taxon>
        <taxon>Terriglobales</taxon>
        <taxon>Acidobacteriaceae</taxon>
        <taxon>Acidicapsa</taxon>
    </lineage>
</organism>
<comment type="caution">
    <text evidence="3">The sequence shown here is derived from an EMBL/GenBank/DDBJ whole genome shotgun (WGS) entry which is preliminary data.</text>
</comment>
<dbReference type="Proteomes" id="UP001596091">
    <property type="component" value="Unassembled WGS sequence"/>
</dbReference>
<dbReference type="RefSeq" id="WP_263340163.1">
    <property type="nucleotide sequence ID" value="NZ_JAGSYH010000005.1"/>
</dbReference>
<evidence type="ECO:0000256" key="2">
    <source>
        <dbReference type="SAM" id="Phobius"/>
    </source>
</evidence>
<feature type="transmembrane region" description="Helical" evidence="2">
    <location>
        <begin position="25"/>
        <end position="50"/>
    </location>
</feature>
<reference evidence="4" key="1">
    <citation type="journal article" date="2019" name="Int. J. Syst. Evol. Microbiol.">
        <title>The Global Catalogue of Microorganisms (GCM) 10K type strain sequencing project: providing services to taxonomists for standard genome sequencing and annotation.</title>
        <authorList>
            <consortium name="The Broad Institute Genomics Platform"/>
            <consortium name="The Broad Institute Genome Sequencing Center for Infectious Disease"/>
            <person name="Wu L."/>
            <person name="Ma J."/>
        </authorList>
    </citation>
    <scope>NUCLEOTIDE SEQUENCE [LARGE SCALE GENOMIC DNA]</scope>
    <source>
        <strain evidence="4">JCM 4087</strain>
    </source>
</reference>
<evidence type="ECO:0000313" key="4">
    <source>
        <dbReference type="Proteomes" id="UP001596091"/>
    </source>
</evidence>
<proteinExistence type="predicted"/>
<evidence type="ECO:0000313" key="3">
    <source>
        <dbReference type="EMBL" id="MFC5863589.1"/>
    </source>
</evidence>
<dbReference type="EMBL" id="JBHSPH010000005">
    <property type="protein sequence ID" value="MFC5863589.1"/>
    <property type="molecule type" value="Genomic_DNA"/>
</dbReference>
<sequence length="53" mass="5832">MSDSSTPRGQDRESEEDPSKGPNLLLIYALLVLGLLIAGAVAAMIVWPFYIRR</sequence>
<feature type="region of interest" description="Disordered" evidence="1">
    <location>
        <begin position="1"/>
        <end position="20"/>
    </location>
</feature>
<keyword evidence="2" id="KW-0472">Membrane</keyword>
<gene>
    <name evidence="3" type="ORF">ACFPT7_14880</name>
</gene>
<keyword evidence="4" id="KW-1185">Reference proteome</keyword>
<keyword evidence="2" id="KW-0812">Transmembrane</keyword>
<accession>A0ABW1EHW7</accession>